<dbReference type="Proteomes" id="UP000319817">
    <property type="component" value="Chromosome"/>
</dbReference>
<keyword evidence="1" id="KW-0175">Coiled coil</keyword>
<proteinExistence type="predicted"/>
<keyword evidence="3" id="KW-0732">Signal</keyword>
<dbReference type="AlphaFoldDB" id="A0A517NPL6"/>
<keyword evidence="5" id="KW-1185">Reference proteome</keyword>
<feature type="region of interest" description="Disordered" evidence="2">
    <location>
        <begin position="240"/>
        <end position="318"/>
    </location>
</feature>
<evidence type="ECO:0000256" key="2">
    <source>
        <dbReference type="SAM" id="MobiDB-lite"/>
    </source>
</evidence>
<evidence type="ECO:0000256" key="3">
    <source>
        <dbReference type="SAM" id="SignalP"/>
    </source>
</evidence>
<reference evidence="4 5" key="1">
    <citation type="submission" date="2019-02" db="EMBL/GenBank/DDBJ databases">
        <title>Deep-cultivation of Planctomycetes and their phenomic and genomic characterization uncovers novel biology.</title>
        <authorList>
            <person name="Wiegand S."/>
            <person name="Jogler M."/>
            <person name="Boedeker C."/>
            <person name="Pinto D."/>
            <person name="Vollmers J."/>
            <person name="Rivas-Marin E."/>
            <person name="Kohn T."/>
            <person name="Peeters S.H."/>
            <person name="Heuer A."/>
            <person name="Rast P."/>
            <person name="Oberbeckmann S."/>
            <person name="Bunk B."/>
            <person name="Jeske O."/>
            <person name="Meyerdierks A."/>
            <person name="Storesund J.E."/>
            <person name="Kallscheuer N."/>
            <person name="Luecker S."/>
            <person name="Lage O.M."/>
            <person name="Pohl T."/>
            <person name="Merkel B.J."/>
            <person name="Hornburger P."/>
            <person name="Mueller R.-W."/>
            <person name="Bruemmer F."/>
            <person name="Labrenz M."/>
            <person name="Spormann A.M."/>
            <person name="Op den Camp H."/>
            <person name="Overmann J."/>
            <person name="Amann R."/>
            <person name="Jetten M.S.M."/>
            <person name="Mascher T."/>
            <person name="Medema M.H."/>
            <person name="Devos D.P."/>
            <person name="Kaster A.-K."/>
            <person name="Ovreas L."/>
            <person name="Rohde M."/>
            <person name="Galperin M.Y."/>
            <person name="Jogler C."/>
        </authorList>
    </citation>
    <scope>NUCLEOTIDE SEQUENCE [LARGE SCALE GENOMIC DNA]</scope>
    <source>
        <strain evidence="4 5">K23_9</strain>
    </source>
</reference>
<feature type="compositionally biased region" description="Basic and acidic residues" evidence="2">
    <location>
        <begin position="295"/>
        <end position="318"/>
    </location>
</feature>
<sequence length="318" mass="32873" precursor="true">MKISRAATGLFALALLAFIATDVMAQRGGGRPGGDGGRQGGGGGGRGGPGGGGGFGGGGFGGGRGGGGGGDAVAGLLRIEEVREEIELMPDQEEALEKIASNRGNQERPNFDFRNASEEERNEFFEKMRKQRDEATAKARAQLEEILLPEQLDRLDQIALQQRGVGALMDEKVIKTLKISTAQTANLKKVGEGMQEKMMSRMADLRESGDREKMFEGMTKARDELKKEADKGMMDVLTADQKKQFEDMKGEPFEMPESARRGGGRGGAGGGGRGGAGGGGRGGAGGGGRGGGADRGGDRGGRGGGDRGGRGGRPAAEE</sequence>
<evidence type="ECO:0000256" key="1">
    <source>
        <dbReference type="SAM" id="Coils"/>
    </source>
</evidence>
<accession>A0A517NPL6</accession>
<gene>
    <name evidence="4" type="ORF">K239x_10090</name>
</gene>
<name>A0A517NPL6_9BACT</name>
<feature type="compositionally biased region" description="Gly residues" evidence="2">
    <location>
        <begin position="264"/>
        <end position="294"/>
    </location>
</feature>
<feature type="region of interest" description="Disordered" evidence="2">
    <location>
        <begin position="29"/>
        <end position="67"/>
    </location>
</feature>
<feature type="signal peptide" evidence="3">
    <location>
        <begin position="1"/>
        <end position="25"/>
    </location>
</feature>
<feature type="chain" id="PRO_5022057947" description="Periplasmic repressor CpxP" evidence="3">
    <location>
        <begin position="26"/>
        <end position="318"/>
    </location>
</feature>
<dbReference type="RefSeq" id="WP_419189683.1">
    <property type="nucleotide sequence ID" value="NZ_CP036526.1"/>
</dbReference>
<feature type="compositionally biased region" description="Basic and acidic residues" evidence="2">
    <location>
        <begin position="240"/>
        <end position="260"/>
    </location>
</feature>
<evidence type="ECO:0000313" key="4">
    <source>
        <dbReference type="EMBL" id="QDT09066.1"/>
    </source>
</evidence>
<dbReference type="EMBL" id="CP036526">
    <property type="protein sequence ID" value="QDT09066.1"/>
    <property type="molecule type" value="Genomic_DNA"/>
</dbReference>
<evidence type="ECO:0000313" key="5">
    <source>
        <dbReference type="Proteomes" id="UP000319817"/>
    </source>
</evidence>
<feature type="coiled-coil region" evidence="1">
    <location>
        <begin position="114"/>
        <end position="145"/>
    </location>
</feature>
<evidence type="ECO:0008006" key="6">
    <source>
        <dbReference type="Google" id="ProtNLM"/>
    </source>
</evidence>
<protein>
    <recommendedName>
        <fullName evidence="6">Periplasmic repressor CpxP</fullName>
    </recommendedName>
</protein>
<organism evidence="4 5">
    <name type="scientific">Stieleria marina</name>
    <dbReference type="NCBI Taxonomy" id="1930275"/>
    <lineage>
        <taxon>Bacteria</taxon>
        <taxon>Pseudomonadati</taxon>
        <taxon>Planctomycetota</taxon>
        <taxon>Planctomycetia</taxon>
        <taxon>Pirellulales</taxon>
        <taxon>Pirellulaceae</taxon>
        <taxon>Stieleria</taxon>
    </lineage>
</organism>